<dbReference type="Gene3D" id="3.40.50.300">
    <property type="entry name" value="P-loop containing nucleotide triphosphate hydrolases"/>
    <property type="match status" value="2"/>
</dbReference>
<evidence type="ECO:0000256" key="1">
    <source>
        <dbReference type="ARBA" id="ARBA00004370"/>
    </source>
</evidence>
<keyword evidence="4" id="KW-0813">Transport</keyword>
<gene>
    <name evidence="17" type="ORF">WJX73_008914</name>
</gene>
<dbReference type="PANTHER" id="PTHR24223:SF330">
    <property type="entry name" value="ATP-BINDING CASSETTE SUB-FAMILY C MEMBER 10"/>
    <property type="match status" value="1"/>
</dbReference>
<evidence type="ECO:0000256" key="8">
    <source>
        <dbReference type="ARBA" id="ARBA00022840"/>
    </source>
</evidence>
<dbReference type="Pfam" id="PF00005">
    <property type="entry name" value="ABC_tran"/>
    <property type="match status" value="3"/>
</dbReference>
<feature type="compositionally biased region" description="Low complexity" evidence="13">
    <location>
        <begin position="404"/>
        <end position="434"/>
    </location>
</feature>
<feature type="compositionally biased region" description="Polar residues" evidence="13">
    <location>
        <begin position="387"/>
        <end position="403"/>
    </location>
</feature>
<evidence type="ECO:0000256" key="2">
    <source>
        <dbReference type="ARBA" id="ARBA00009726"/>
    </source>
</evidence>
<evidence type="ECO:0000313" key="17">
    <source>
        <dbReference type="EMBL" id="KAK9791817.1"/>
    </source>
</evidence>
<feature type="domain" description="ABC transmembrane type-1" evidence="16">
    <location>
        <begin position="204"/>
        <end position="359"/>
    </location>
</feature>
<dbReference type="Gene3D" id="1.20.1560.10">
    <property type="entry name" value="ABC transporter type 1, transmembrane domain"/>
    <property type="match status" value="2"/>
</dbReference>
<protein>
    <recommendedName>
        <fullName evidence="3">ABC-type xenobiotic transporter</fullName>
        <ecNumber evidence="3">7.6.2.2</ecNumber>
    </recommendedName>
</protein>
<evidence type="ECO:0000256" key="4">
    <source>
        <dbReference type="ARBA" id="ARBA00022448"/>
    </source>
</evidence>
<keyword evidence="7" id="KW-0547">Nucleotide-binding</keyword>
<feature type="transmembrane region" description="Helical" evidence="14">
    <location>
        <begin position="883"/>
        <end position="902"/>
    </location>
</feature>
<comment type="subcellular location">
    <subcellularLocation>
        <location evidence="1">Membrane</location>
    </subcellularLocation>
</comment>
<evidence type="ECO:0000256" key="10">
    <source>
        <dbReference type="ARBA" id="ARBA00022989"/>
    </source>
</evidence>
<dbReference type="GO" id="GO:0008559">
    <property type="term" value="F:ABC-type xenobiotic transporter activity"/>
    <property type="evidence" value="ECO:0007669"/>
    <property type="project" value="UniProtKB-EC"/>
</dbReference>
<dbReference type="EC" id="7.6.2.2" evidence="3"/>
<evidence type="ECO:0000256" key="7">
    <source>
        <dbReference type="ARBA" id="ARBA00022741"/>
    </source>
</evidence>
<feature type="transmembrane region" description="Helical" evidence="14">
    <location>
        <begin position="974"/>
        <end position="993"/>
    </location>
</feature>
<evidence type="ECO:0000259" key="16">
    <source>
        <dbReference type="PROSITE" id="PS50929"/>
    </source>
</evidence>
<dbReference type="GO" id="GO:0005524">
    <property type="term" value="F:ATP binding"/>
    <property type="evidence" value="ECO:0007669"/>
    <property type="project" value="UniProtKB-KW"/>
</dbReference>
<keyword evidence="8" id="KW-0067">ATP-binding</keyword>
<dbReference type="InterPro" id="IPR027417">
    <property type="entry name" value="P-loop_NTPase"/>
</dbReference>
<dbReference type="CDD" id="cd03250">
    <property type="entry name" value="ABCC_MRP_domain1"/>
    <property type="match status" value="1"/>
</dbReference>
<dbReference type="GO" id="GO:0016887">
    <property type="term" value="F:ATP hydrolysis activity"/>
    <property type="evidence" value="ECO:0007669"/>
    <property type="project" value="InterPro"/>
</dbReference>
<dbReference type="SUPFAM" id="SSF52540">
    <property type="entry name" value="P-loop containing nucleoside triphosphate hydrolases"/>
    <property type="match status" value="2"/>
</dbReference>
<keyword evidence="6" id="KW-0677">Repeat</keyword>
<dbReference type="PROSITE" id="PS50929">
    <property type="entry name" value="ABC_TM1F"/>
    <property type="match status" value="2"/>
</dbReference>
<dbReference type="SUPFAM" id="SSF90123">
    <property type="entry name" value="ABC transporter transmembrane region"/>
    <property type="match status" value="2"/>
</dbReference>
<feature type="transmembrane region" description="Helical" evidence="14">
    <location>
        <begin position="669"/>
        <end position="688"/>
    </location>
</feature>
<evidence type="ECO:0000256" key="12">
    <source>
        <dbReference type="ARBA" id="ARBA00034018"/>
    </source>
</evidence>
<proteinExistence type="inferred from homology"/>
<dbReference type="PROSITE" id="PS50893">
    <property type="entry name" value="ABC_TRANSPORTER_2"/>
    <property type="match status" value="2"/>
</dbReference>
<dbReference type="Pfam" id="PF00664">
    <property type="entry name" value="ABC_membrane"/>
    <property type="match status" value="2"/>
</dbReference>
<keyword evidence="11 14" id="KW-0472">Membrane</keyword>
<dbReference type="InterPro" id="IPR036640">
    <property type="entry name" value="ABC1_TM_sf"/>
</dbReference>
<feature type="transmembrane region" description="Helical" evidence="14">
    <location>
        <begin position="218"/>
        <end position="237"/>
    </location>
</feature>
<evidence type="ECO:0000256" key="3">
    <source>
        <dbReference type="ARBA" id="ARBA00012191"/>
    </source>
</evidence>
<name>A0AAW1NTE0_9CHLO</name>
<dbReference type="InterPro" id="IPR050173">
    <property type="entry name" value="ABC_transporter_C-like"/>
</dbReference>
<evidence type="ECO:0000256" key="5">
    <source>
        <dbReference type="ARBA" id="ARBA00022692"/>
    </source>
</evidence>
<dbReference type="PANTHER" id="PTHR24223">
    <property type="entry name" value="ATP-BINDING CASSETTE SUB-FAMILY C"/>
    <property type="match status" value="1"/>
</dbReference>
<evidence type="ECO:0000256" key="14">
    <source>
        <dbReference type="SAM" id="Phobius"/>
    </source>
</evidence>
<feature type="region of interest" description="Disordered" evidence="13">
    <location>
        <begin position="1157"/>
        <end position="1242"/>
    </location>
</feature>
<evidence type="ECO:0000259" key="15">
    <source>
        <dbReference type="PROSITE" id="PS50893"/>
    </source>
</evidence>
<feature type="transmembrane region" description="Helical" evidence="14">
    <location>
        <begin position="194"/>
        <end position="212"/>
    </location>
</feature>
<dbReference type="PROSITE" id="PS00211">
    <property type="entry name" value="ABC_TRANSPORTER_1"/>
    <property type="match status" value="1"/>
</dbReference>
<feature type="domain" description="ABC transporter" evidence="15">
    <location>
        <begin position="469"/>
        <end position="724"/>
    </location>
</feature>
<dbReference type="SMART" id="SM00382">
    <property type="entry name" value="AAA"/>
    <property type="match status" value="2"/>
</dbReference>
<evidence type="ECO:0000256" key="9">
    <source>
        <dbReference type="ARBA" id="ARBA00022967"/>
    </source>
</evidence>
<keyword evidence="5 14" id="KW-0812">Transmembrane</keyword>
<feature type="compositionally biased region" description="Basic and acidic residues" evidence="13">
    <location>
        <begin position="1200"/>
        <end position="1216"/>
    </location>
</feature>
<dbReference type="InterPro" id="IPR003439">
    <property type="entry name" value="ABC_transporter-like_ATP-bd"/>
</dbReference>
<dbReference type="InterPro" id="IPR011527">
    <property type="entry name" value="ABC1_TM_dom"/>
</dbReference>
<keyword evidence="9" id="KW-1278">Translocase</keyword>
<keyword evidence="18" id="KW-1185">Reference proteome</keyword>
<feature type="region of interest" description="Disordered" evidence="13">
    <location>
        <begin position="387"/>
        <end position="434"/>
    </location>
</feature>
<evidence type="ECO:0000313" key="18">
    <source>
        <dbReference type="Proteomes" id="UP001465755"/>
    </source>
</evidence>
<feature type="transmembrane region" description="Helical" evidence="14">
    <location>
        <begin position="858"/>
        <end position="877"/>
    </location>
</feature>
<feature type="transmembrane region" description="Helical" evidence="14">
    <location>
        <begin position="330"/>
        <end position="358"/>
    </location>
</feature>
<sequence length="1340" mass="143384">MQSDALREPFLPYGEETERRPVRGWISSLGFCWIGPVLTRGSASPLAATDLVHLEDDLQPRVCSRLLWTSWTQERTKQLLRPPVKGAELQPSLLSAVFATYGWPYLALGLLKLGSDALNFAGPLLLNQLILYLQADDEPESPFQGAAAAATAGTLIPAILRNWGYVCVGALCVTSVLKAILNTQYTYGQGRISCQMRSALTCAIAIALYLLWTQVRGAFVAGLVVVLLLIPANRWLAKRIEAASVGMMAHKDLRIKATAELLRGIRQIKASAWEAPFLSQIDAARTGELQALAVRKYLDALCVCAWAATSLLFSIATFGTFIVLGHELSASIVFTSLALFNVLIAPLNAFPWVINGIVEAVVSVRRLQKFLLLPEIKATWAYSQAQDSAPSIPSGPTASGVQPSSSYRTSPLRSSRQPDVSQSSSDSQSHTSDVVVDVPDLRSHSPQLGGHAVDHSTSSVPMAGGQPVLRMREAAFAWAKASGKNGRLLPGTAGAATLRDINLEISCQGGLTVILGSPGSGKSALLTAILGELVGCGGSTQVTSRVAYAGQEPWIMSASVRDNIIFGRRFDQDRYLQVVHACALEADLAQMPAGDATQAGDRGAKLSGGQRARIAMARALYEDSDLYLLDDVLAAVDAHAADGPGLATASSSPDLQAFGSTQAIDMDAVLCWLLACIILGSLALMQATRNGSDLWLSYWVASIEEDFSSPHSSSAVSTPLPLIMTATLALPFPFSSHHSVALPWQNHPLWVKGVLRGPSRWGGPRLLWHSGWSLPWLGPDTSFYFTVLLLLAAANCLFTLVRAFSFAAGGLAAAGRLHQGLLEAVSQAPISFFDSNPTGRILNRFSSDVVMADDSLPFILNIFLANAAAMLGILAVLLLCQPLLVVCLLPLACLYILLQRYYQSTAREVRRLSSLARSPVYGTFGEALHGATTIRAFAAQTRMAALNQEQVGLLQRANITALALQQWLSLRLQLLAAAVVTAVALLGVLQHQGRLPDFLSHGSRIFGAGAVGLSLSYALPLTGLLNGLLTSSAETEQELVSVERVLEYTHVPHQPMIGICGRTGAGKSSLLGALLRLTELEAGSIRIGGVDISGIPLMRLRREIGYIPQTAFLFEGTIRSNLDPMEKYPDRELIAVLKHVRLWDVLCGLSLSHAKASSASPQVSVPRTPAAPLSAPHPAGTPPMSPRSHSPRSPTKLRRKADFAESRRAARAESSRARSPSPRRLARMEEGSAPPHTHGGHTELLSLRLGEHGSGLSQGQQQQLAVARVLLQRPSVVLLDECSAAVDAHVARQLQGLLHGHLAGSTIIQVAHRVDTVLACDLVAIKGKGDSHEMRGLKQG</sequence>
<dbReference type="GO" id="GO:0016020">
    <property type="term" value="C:membrane"/>
    <property type="evidence" value="ECO:0007669"/>
    <property type="project" value="UniProtKB-SubCell"/>
</dbReference>
<dbReference type="CDD" id="cd18605">
    <property type="entry name" value="ABC_6TM_MRP7_D2_like"/>
    <property type="match status" value="1"/>
</dbReference>
<dbReference type="Proteomes" id="UP001465755">
    <property type="component" value="Unassembled WGS sequence"/>
</dbReference>
<evidence type="ECO:0000256" key="11">
    <source>
        <dbReference type="ARBA" id="ARBA00023136"/>
    </source>
</evidence>
<dbReference type="InterPro" id="IPR017871">
    <property type="entry name" value="ABC_transporter-like_CS"/>
</dbReference>
<organism evidence="17 18">
    <name type="scientific">Symbiochloris irregularis</name>
    <dbReference type="NCBI Taxonomy" id="706552"/>
    <lineage>
        <taxon>Eukaryota</taxon>
        <taxon>Viridiplantae</taxon>
        <taxon>Chlorophyta</taxon>
        <taxon>core chlorophytes</taxon>
        <taxon>Trebouxiophyceae</taxon>
        <taxon>Trebouxiales</taxon>
        <taxon>Trebouxiaceae</taxon>
        <taxon>Symbiochloris</taxon>
    </lineage>
</organism>
<evidence type="ECO:0000256" key="6">
    <source>
        <dbReference type="ARBA" id="ARBA00022737"/>
    </source>
</evidence>
<accession>A0AAW1NTE0</accession>
<evidence type="ECO:0000256" key="13">
    <source>
        <dbReference type="SAM" id="MobiDB-lite"/>
    </source>
</evidence>
<dbReference type="FunFam" id="1.20.1560.10:FF:000037">
    <property type="entry name" value="ATP-binding cassette subfamily C member 10"/>
    <property type="match status" value="1"/>
</dbReference>
<feature type="transmembrane region" description="Helical" evidence="14">
    <location>
        <begin position="782"/>
        <end position="801"/>
    </location>
</feature>
<feature type="transmembrane region" description="Helical" evidence="14">
    <location>
        <begin position="163"/>
        <end position="182"/>
    </location>
</feature>
<feature type="transmembrane region" description="Helical" evidence="14">
    <location>
        <begin position="300"/>
        <end position="324"/>
    </location>
</feature>
<dbReference type="EMBL" id="JALJOQ010000172">
    <property type="protein sequence ID" value="KAK9791817.1"/>
    <property type="molecule type" value="Genomic_DNA"/>
</dbReference>
<comment type="caution">
    <text evidence="17">The sequence shown here is derived from an EMBL/GenBank/DDBJ whole genome shotgun (WGS) entry which is preliminary data.</text>
</comment>
<dbReference type="InterPro" id="IPR003593">
    <property type="entry name" value="AAA+_ATPase"/>
</dbReference>
<feature type="domain" description="ABC transmembrane type-1" evidence="16">
    <location>
        <begin position="784"/>
        <end position="1037"/>
    </location>
</feature>
<keyword evidence="10 14" id="KW-1133">Transmembrane helix</keyword>
<feature type="domain" description="ABC transporter" evidence="15">
    <location>
        <begin position="1028"/>
        <end position="1339"/>
    </location>
</feature>
<reference evidence="17 18" key="1">
    <citation type="journal article" date="2024" name="Nat. Commun.">
        <title>Phylogenomics reveals the evolutionary origins of lichenization in chlorophyte algae.</title>
        <authorList>
            <person name="Puginier C."/>
            <person name="Libourel C."/>
            <person name="Otte J."/>
            <person name="Skaloud P."/>
            <person name="Haon M."/>
            <person name="Grisel S."/>
            <person name="Petersen M."/>
            <person name="Berrin J.G."/>
            <person name="Delaux P.M."/>
            <person name="Dal Grande F."/>
            <person name="Keller J."/>
        </authorList>
    </citation>
    <scope>NUCLEOTIDE SEQUENCE [LARGE SCALE GENOMIC DNA]</scope>
    <source>
        <strain evidence="17 18">SAG 2036</strain>
    </source>
</reference>
<comment type="similarity">
    <text evidence="2">Belongs to the ABC transporter superfamily. ABCC family. Conjugate transporter (TC 3.A.1.208) subfamily.</text>
</comment>
<comment type="catalytic activity">
    <reaction evidence="12">
        <text>ATP + H2O + xenobioticSide 1 = ADP + phosphate + xenobioticSide 2.</text>
        <dbReference type="EC" id="7.6.2.2"/>
    </reaction>
</comment>